<dbReference type="PROSITE" id="PS00061">
    <property type="entry name" value="ADH_SHORT"/>
    <property type="match status" value="1"/>
</dbReference>
<evidence type="ECO:0000313" key="17">
    <source>
        <dbReference type="Proteomes" id="UP000295711"/>
    </source>
</evidence>
<dbReference type="InterPro" id="IPR011284">
    <property type="entry name" value="3oxo_ACP_reduc"/>
</dbReference>
<keyword evidence="10" id="KW-0753">Steroid metabolism</keyword>
<comment type="similarity">
    <text evidence="3 14">Belongs to the short-chain dehydrogenases/reductases (SDR) family.</text>
</comment>
<dbReference type="GO" id="GO:0006633">
    <property type="term" value="P:fatty acid biosynthetic process"/>
    <property type="evidence" value="ECO:0007669"/>
    <property type="project" value="UniProtKB-UniPathway"/>
</dbReference>
<dbReference type="CDD" id="cd05333">
    <property type="entry name" value="BKR_SDR_c"/>
    <property type="match status" value="1"/>
</dbReference>
<evidence type="ECO:0000256" key="5">
    <source>
        <dbReference type="ARBA" id="ARBA00022832"/>
    </source>
</evidence>
<dbReference type="NCBIfam" id="NF009466">
    <property type="entry name" value="PRK12826.1-2"/>
    <property type="match status" value="1"/>
</dbReference>
<dbReference type="InterPro" id="IPR050259">
    <property type="entry name" value="SDR"/>
</dbReference>
<feature type="binding site" evidence="13">
    <location>
        <position position="187"/>
    </location>
    <ligand>
        <name>NADP(+)</name>
        <dbReference type="ChEBI" id="CHEBI:58349"/>
    </ligand>
</feature>
<dbReference type="Proteomes" id="UP000295711">
    <property type="component" value="Unassembled WGS sequence"/>
</dbReference>
<dbReference type="Pfam" id="PF13561">
    <property type="entry name" value="adh_short_C2"/>
    <property type="match status" value="1"/>
</dbReference>
<dbReference type="SMART" id="SM00822">
    <property type="entry name" value="PKS_KR"/>
    <property type="match status" value="1"/>
</dbReference>
<dbReference type="PRINTS" id="PR00080">
    <property type="entry name" value="SDRFAMILY"/>
</dbReference>
<dbReference type="GO" id="GO:0004316">
    <property type="term" value="F:3-oxoacyl-[acyl-carrier-protein] reductase (NADPH) activity"/>
    <property type="evidence" value="ECO:0007669"/>
    <property type="project" value="UniProtKB-UniRule"/>
</dbReference>
<evidence type="ECO:0000259" key="15">
    <source>
        <dbReference type="SMART" id="SM00822"/>
    </source>
</evidence>
<evidence type="ECO:0000256" key="13">
    <source>
        <dbReference type="PIRSR" id="PIRSR611284-2"/>
    </source>
</evidence>
<dbReference type="NCBIfam" id="TIGR01830">
    <property type="entry name" value="3oxo_ACP_reduc"/>
    <property type="match status" value="1"/>
</dbReference>
<feature type="binding site" evidence="13">
    <location>
        <begin position="154"/>
        <end position="158"/>
    </location>
    <ligand>
        <name>NADP(+)</name>
        <dbReference type="ChEBI" id="CHEBI:58349"/>
    </ligand>
</feature>
<evidence type="ECO:0000256" key="10">
    <source>
        <dbReference type="ARBA" id="ARBA00023221"/>
    </source>
</evidence>
<keyword evidence="7 14" id="KW-0560">Oxidoreductase</keyword>
<dbReference type="Gene3D" id="3.40.50.720">
    <property type="entry name" value="NAD(P)-binding Rossmann-like Domain"/>
    <property type="match status" value="1"/>
</dbReference>
<keyword evidence="17" id="KW-1185">Reference proteome</keyword>
<comment type="function">
    <text evidence="1 14">Catalyzes the NADPH-dependent reduction of beta-ketoacyl-ACP substrates to beta-hydroxyacyl-ACP products, the first reductive step in the elongation cycle of fatty acid biosynthesis.</text>
</comment>
<reference evidence="16 17" key="1">
    <citation type="submission" date="2019-03" db="EMBL/GenBank/DDBJ databases">
        <title>Genomic Encyclopedia of Type Strains, Phase IV (KMG-IV): sequencing the most valuable type-strain genomes for metagenomic binning, comparative biology and taxonomic classification.</title>
        <authorList>
            <person name="Goeker M."/>
        </authorList>
    </citation>
    <scope>NUCLEOTIDE SEQUENCE [LARGE SCALE GENOMIC DNA]</scope>
    <source>
        <strain evidence="16 17">DSM 28559</strain>
    </source>
</reference>
<dbReference type="EC" id="1.1.1.100" evidence="14"/>
<keyword evidence="4 14" id="KW-0444">Lipid biosynthesis</keyword>
<evidence type="ECO:0000256" key="12">
    <source>
        <dbReference type="PIRSR" id="PIRSR611284-1"/>
    </source>
</evidence>
<comment type="subunit">
    <text evidence="14">Homotetramer.</text>
</comment>
<proteinExistence type="inferred from homology"/>
<dbReference type="PRINTS" id="PR00081">
    <property type="entry name" value="GDHRDH"/>
</dbReference>
<feature type="binding site" evidence="13">
    <location>
        <begin position="11"/>
        <end position="14"/>
    </location>
    <ligand>
        <name>NADP(+)</name>
        <dbReference type="ChEBI" id="CHEBI:58349"/>
    </ligand>
</feature>
<evidence type="ECO:0000256" key="2">
    <source>
        <dbReference type="ARBA" id="ARBA00005194"/>
    </source>
</evidence>
<comment type="caution">
    <text evidence="16">The sequence shown here is derived from an EMBL/GenBank/DDBJ whole genome shotgun (WGS) entry which is preliminary data.</text>
</comment>
<dbReference type="PANTHER" id="PTHR42879:SF2">
    <property type="entry name" value="3-OXOACYL-[ACYL-CARRIER-PROTEIN] REDUCTASE FABG"/>
    <property type="match status" value="1"/>
</dbReference>
<feature type="domain" description="Ketoreductase" evidence="15">
    <location>
        <begin position="5"/>
        <end position="185"/>
    </location>
</feature>
<evidence type="ECO:0000256" key="1">
    <source>
        <dbReference type="ARBA" id="ARBA00002607"/>
    </source>
</evidence>
<comment type="catalytic activity">
    <reaction evidence="11 14">
        <text>a (3R)-hydroxyacyl-[ACP] + NADP(+) = a 3-oxoacyl-[ACP] + NADPH + H(+)</text>
        <dbReference type="Rhea" id="RHEA:17397"/>
        <dbReference type="Rhea" id="RHEA-COMP:9916"/>
        <dbReference type="Rhea" id="RHEA-COMP:9945"/>
        <dbReference type="ChEBI" id="CHEBI:15378"/>
        <dbReference type="ChEBI" id="CHEBI:57783"/>
        <dbReference type="ChEBI" id="CHEBI:58349"/>
        <dbReference type="ChEBI" id="CHEBI:78776"/>
        <dbReference type="ChEBI" id="CHEBI:78827"/>
        <dbReference type="EC" id="1.1.1.100"/>
    </reaction>
</comment>
<evidence type="ECO:0000256" key="9">
    <source>
        <dbReference type="ARBA" id="ARBA00023160"/>
    </source>
</evidence>
<keyword evidence="6 13" id="KW-0521">NADP</keyword>
<dbReference type="PANTHER" id="PTHR42879">
    <property type="entry name" value="3-OXOACYL-(ACYL-CARRIER-PROTEIN) REDUCTASE"/>
    <property type="match status" value="1"/>
</dbReference>
<evidence type="ECO:0000256" key="4">
    <source>
        <dbReference type="ARBA" id="ARBA00022516"/>
    </source>
</evidence>
<name>A0A4R2L910_9FIRM</name>
<keyword evidence="8 14" id="KW-0443">Lipid metabolism</keyword>
<dbReference type="InterPro" id="IPR020904">
    <property type="entry name" value="Sc_DH/Rdtase_CS"/>
</dbReference>
<dbReference type="NCBIfam" id="NF005559">
    <property type="entry name" value="PRK07231.1"/>
    <property type="match status" value="1"/>
</dbReference>
<dbReference type="InterPro" id="IPR057326">
    <property type="entry name" value="KR_dom"/>
</dbReference>
<dbReference type="SUPFAM" id="SSF51735">
    <property type="entry name" value="NAD(P)-binding Rossmann-fold domains"/>
    <property type="match status" value="1"/>
</dbReference>
<feature type="active site" description="Proton acceptor" evidence="12">
    <location>
        <position position="154"/>
    </location>
</feature>
<dbReference type="InterPro" id="IPR036291">
    <property type="entry name" value="NAD(P)-bd_dom_sf"/>
</dbReference>
<accession>A0A4R2L910</accession>
<evidence type="ECO:0000256" key="11">
    <source>
        <dbReference type="ARBA" id="ARBA00048508"/>
    </source>
</evidence>
<protein>
    <recommendedName>
        <fullName evidence="14">3-oxoacyl-[acyl-carrier-protein] reductase</fullName>
        <ecNumber evidence="14">1.1.1.100</ecNumber>
    </recommendedName>
</protein>
<dbReference type="GO" id="GO:0008202">
    <property type="term" value="P:steroid metabolic process"/>
    <property type="evidence" value="ECO:0007669"/>
    <property type="project" value="UniProtKB-KW"/>
</dbReference>
<evidence type="ECO:0000313" key="16">
    <source>
        <dbReference type="EMBL" id="TCO83218.1"/>
    </source>
</evidence>
<evidence type="ECO:0000256" key="7">
    <source>
        <dbReference type="ARBA" id="ARBA00023002"/>
    </source>
</evidence>
<dbReference type="AlphaFoldDB" id="A0A4R2L910"/>
<evidence type="ECO:0000256" key="8">
    <source>
        <dbReference type="ARBA" id="ARBA00023098"/>
    </source>
</evidence>
<keyword evidence="5 14" id="KW-0276">Fatty acid metabolism</keyword>
<keyword evidence="9 14" id="KW-0275">Fatty acid biosynthesis</keyword>
<dbReference type="OrthoDB" id="9803333at2"/>
<sequence>MLKNKIALITGGGRGIGAGIAREMAAQGAVVIINYSHSEEAAKQVQSEIRAAGGKAEVFCCDVSDYNSVKAMTGDIIQHYGRLDILVNNAGIVKDGLLMRMKETDFDKVIDINLKGTFNCIQNVSRQMLKQRYGRIINMSSVVGIYGNAGQANYAASKAGIIGLTKSAAKELGRRGITVNAIAPGFIQTDMTETLSEALKEKILSAIALESFGTVQDIAHAACFLASDRAKYITGQVLGVDGGISM</sequence>
<evidence type="ECO:0000256" key="3">
    <source>
        <dbReference type="ARBA" id="ARBA00006484"/>
    </source>
</evidence>
<organism evidence="16 17">
    <name type="scientific">Frisingicoccus caecimuris</name>
    <dbReference type="NCBI Taxonomy" id="1796636"/>
    <lineage>
        <taxon>Bacteria</taxon>
        <taxon>Bacillati</taxon>
        <taxon>Bacillota</taxon>
        <taxon>Clostridia</taxon>
        <taxon>Lachnospirales</taxon>
        <taxon>Lachnospiraceae</taxon>
        <taxon>Frisingicoccus</taxon>
    </lineage>
</organism>
<dbReference type="UniPathway" id="UPA00094"/>
<dbReference type="EMBL" id="SLXA01000013">
    <property type="protein sequence ID" value="TCO83218.1"/>
    <property type="molecule type" value="Genomic_DNA"/>
</dbReference>
<dbReference type="GO" id="GO:0051287">
    <property type="term" value="F:NAD binding"/>
    <property type="evidence" value="ECO:0007669"/>
    <property type="project" value="UniProtKB-UniRule"/>
</dbReference>
<dbReference type="RefSeq" id="WP_132093182.1">
    <property type="nucleotide sequence ID" value="NZ_JANKAQ010000014.1"/>
</dbReference>
<comment type="pathway">
    <text evidence="2 14">Lipid metabolism; fatty acid biosynthesis.</text>
</comment>
<dbReference type="InterPro" id="IPR002347">
    <property type="entry name" value="SDR_fam"/>
</dbReference>
<evidence type="ECO:0000256" key="6">
    <source>
        <dbReference type="ARBA" id="ARBA00022857"/>
    </source>
</evidence>
<gene>
    <name evidence="16" type="ORF">EV212_1134</name>
</gene>
<evidence type="ECO:0000256" key="14">
    <source>
        <dbReference type="RuleBase" id="RU366074"/>
    </source>
</evidence>
<dbReference type="FunFam" id="3.40.50.720:FF:000037">
    <property type="entry name" value="3-oxoacyl-[acyl-carrier-protein] reductase FabG"/>
    <property type="match status" value="1"/>
</dbReference>
<feature type="binding site" evidence="13">
    <location>
        <position position="89"/>
    </location>
    <ligand>
        <name>NADP(+)</name>
        <dbReference type="ChEBI" id="CHEBI:58349"/>
    </ligand>
</feature>